<dbReference type="AlphaFoldDB" id="A0A8H3QZR6"/>
<evidence type="ECO:0000313" key="2">
    <source>
        <dbReference type="Proteomes" id="UP000615446"/>
    </source>
</evidence>
<gene>
    <name evidence="1" type="ORF">RCL2_002502700</name>
</gene>
<evidence type="ECO:0000313" key="1">
    <source>
        <dbReference type="EMBL" id="GES98480.1"/>
    </source>
</evidence>
<accession>A0A8H3QZR6</accession>
<protein>
    <submittedName>
        <fullName evidence="1">Uncharacterized protein</fullName>
    </submittedName>
</protein>
<name>A0A8H3QZR6_9GLOM</name>
<reference evidence="1" key="1">
    <citation type="submission" date="2019-10" db="EMBL/GenBank/DDBJ databases">
        <title>Conservation and host-specific expression of non-tandemly repeated heterogenous ribosome RNA gene in arbuscular mycorrhizal fungi.</title>
        <authorList>
            <person name="Maeda T."/>
            <person name="Kobayashi Y."/>
            <person name="Nakagawa T."/>
            <person name="Ezawa T."/>
            <person name="Yamaguchi K."/>
            <person name="Bino T."/>
            <person name="Nishimoto Y."/>
            <person name="Shigenobu S."/>
            <person name="Kawaguchi M."/>
        </authorList>
    </citation>
    <scope>NUCLEOTIDE SEQUENCE</scope>
    <source>
        <strain evidence="1">HR1</strain>
    </source>
</reference>
<dbReference type="Proteomes" id="UP000615446">
    <property type="component" value="Unassembled WGS sequence"/>
</dbReference>
<proteinExistence type="predicted"/>
<comment type="caution">
    <text evidence="1">The sequence shown here is derived from an EMBL/GenBank/DDBJ whole genome shotgun (WGS) entry which is preliminary data.</text>
</comment>
<organism evidence="1 2">
    <name type="scientific">Rhizophagus clarus</name>
    <dbReference type="NCBI Taxonomy" id="94130"/>
    <lineage>
        <taxon>Eukaryota</taxon>
        <taxon>Fungi</taxon>
        <taxon>Fungi incertae sedis</taxon>
        <taxon>Mucoromycota</taxon>
        <taxon>Glomeromycotina</taxon>
        <taxon>Glomeromycetes</taxon>
        <taxon>Glomerales</taxon>
        <taxon>Glomeraceae</taxon>
        <taxon>Rhizophagus</taxon>
    </lineage>
</organism>
<sequence length="67" mass="7671">MGTMLFKEIEQIGLLVKLFPNRLQLCEKSEISAIETLKDENEIVQKAHPHTEFTNRDGVLAKNEMSL</sequence>
<dbReference type="EMBL" id="BLAL01000271">
    <property type="protein sequence ID" value="GES98480.1"/>
    <property type="molecule type" value="Genomic_DNA"/>
</dbReference>